<dbReference type="InterPro" id="IPR050248">
    <property type="entry name" value="Polysacc_deacetylase_ArnD"/>
</dbReference>
<dbReference type="Proteomes" id="UP000635245">
    <property type="component" value="Unassembled WGS sequence"/>
</dbReference>
<feature type="domain" description="NodB homology" evidence="2">
    <location>
        <begin position="73"/>
        <end position="256"/>
    </location>
</feature>
<dbReference type="AlphaFoldDB" id="A0A934QPM9"/>
<dbReference type="Pfam" id="PF01522">
    <property type="entry name" value="Polysacc_deac_1"/>
    <property type="match status" value="1"/>
</dbReference>
<evidence type="ECO:0000313" key="3">
    <source>
        <dbReference type="EMBL" id="MBK1783203.1"/>
    </source>
</evidence>
<accession>A0A934QPM9</accession>
<dbReference type="PANTHER" id="PTHR10587">
    <property type="entry name" value="GLYCOSYL TRANSFERASE-RELATED"/>
    <property type="match status" value="1"/>
</dbReference>
<reference evidence="3" key="1">
    <citation type="submission" date="2020-12" db="EMBL/GenBank/DDBJ databases">
        <title>Prauserella sp. ASG 168, a novel actinomycete isolated from cave rock.</title>
        <authorList>
            <person name="Suriyachadkun C."/>
        </authorList>
    </citation>
    <scope>NUCLEOTIDE SEQUENCE</scope>
    <source>
        <strain evidence="3">ASG 168</strain>
    </source>
</reference>
<dbReference type="CDD" id="cd10917">
    <property type="entry name" value="CE4_NodB_like_6s_7s"/>
    <property type="match status" value="1"/>
</dbReference>
<organism evidence="3 4">
    <name type="scientific">Prauserella cavernicola</name>
    <dbReference type="NCBI Taxonomy" id="2800127"/>
    <lineage>
        <taxon>Bacteria</taxon>
        <taxon>Bacillati</taxon>
        <taxon>Actinomycetota</taxon>
        <taxon>Actinomycetes</taxon>
        <taxon>Pseudonocardiales</taxon>
        <taxon>Pseudonocardiaceae</taxon>
        <taxon>Prauserella</taxon>
    </lineage>
</organism>
<evidence type="ECO:0000256" key="1">
    <source>
        <dbReference type="SAM" id="MobiDB-lite"/>
    </source>
</evidence>
<name>A0A934QPM9_9PSEU</name>
<dbReference type="Gene3D" id="3.20.20.370">
    <property type="entry name" value="Glycoside hydrolase/deacetylase"/>
    <property type="match status" value="1"/>
</dbReference>
<evidence type="ECO:0000313" key="4">
    <source>
        <dbReference type="Proteomes" id="UP000635245"/>
    </source>
</evidence>
<proteinExistence type="predicted"/>
<dbReference type="GO" id="GO:0005975">
    <property type="term" value="P:carbohydrate metabolic process"/>
    <property type="evidence" value="ECO:0007669"/>
    <property type="project" value="InterPro"/>
</dbReference>
<protein>
    <submittedName>
        <fullName evidence="3">Polysaccharide deacetylase family protein</fullName>
    </submittedName>
</protein>
<evidence type="ECO:0000259" key="2">
    <source>
        <dbReference type="PROSITE" id="PS51677"/>
    </source>
</evidence>
<dbReference type="InterPro" id="IPR002509">
    <property type="entry name" value="NODB_dom"/>
</dbReference>
<keyword evidence="4" id="KW-1185">Reference proteome</keyword>
<dbReference type="InterPro" id="IPR011330">
    <property type="entry name" value="Glyco_hydro/deAcase_b/a-brl"/>
</dbReference>
<dbReference type="EMBL" id="JAENJH010000001">
    <property type="protein sequence ID" value="MBK1783203.1"/>
    <property type="molecule type" value="Genomic_DNA"/>
</dbReference>
<comment type="caution">
    <text evidence="3">The sequence shown here is derived from an EMBL/GenBank/DDBJ whole genome shotgun (WGS) entry which is preliminary data.</text>
</comment>
<feature type="region of interest" description="Disordered" evidence="1">
    <location>
        <begin position="37"/>
        <end position="65"/>
    </location>
</feature>
<gene>
    <name evidence="3" type="ORF">JHE00_02620</name>
</gene>
<sequence length="258" mass="28261">MRYRVLRPPYCYRWAVLILALVTMTTLAVVALRPSAQGASAAPTPPRRPAFTPAPPPPPVEPALVRHSSEPGRVVALTFDDGPDPAHTPRILDLLSEHDAVATFCMLGSQARRYPELVTDVLARGMRLCDHTVSHDQELRTRSEQRVMAEIVGGWTDLQIAAGEDVPVPYFRAPAGNWSERLSTLAARHGMRSLAWSVDSRDWTRPGAARIVATVKDGVEPGAVILLHDAGGPREETVAALEELLPWLRAQGYQFGFP</sequence>
<dbReference type="SUPFAM" id="SSF88713">
    <property type="entry name" value="Glycoside hydrolase/deacetylase"/>
    <property type="match status" value="1"/>
</dbReference>
<feature type="compositionally biased region" description="Pro residues" evidence="1">
    <location>
        <begin position="43"/>
        <end position="61"/>
    </location>
</feature>
<dbReference type="GO" id="GO:0016810">
    <property type="term" value="F:hydrolase activity, acting on carbon-nitrogen (but not peptide) bonds"/>
    <property type="evidence" value="ECO:0007669"/>
    <property type="project" value="InterPro"/>
</dbReference>
<dbReference type="PANTHER" id="PTHR10587:SF137">
    <property type="entry name" value="4-DEOXY-4-FORMAMIDO-L-ARABINOSE-PHOSPHOUNDECAPRENOL DEFORMYLASE ARND-RELATED"/>
    <property type="match status" value="1"/>
</dbReference>
<dbReference type="PROSITE" id="PS51677">
    <property type="entry name" value="NODB"/>
    <property type="match status" value="1"/>
</dbReference>